<gene>
    <name evidence="1" type="ORF">HW452_09255</name>
</gene>
<proteinExistence type="predicted"/>
<keyword evidence="2" id="KW-1185">Reference proteome</keyword>
<protein>
    <submittedName>
        <fullName evidence="1">EAL domain-containing protein</fullName>
    </submittedName>
</protein>
<evidence type="ECO:0000313" key="2">
    <source>
        <dbReference type="Proteomes" id="UP001319846"/>
    </source>
</evidence>
<comment type="caution">
    <text evidence="1">The sequence shown here is derived from an EMBL/GenBank/DDBJ whole genome shotgun (WGS) entry which is preliminary data.</text>
</comment>
<dbReference type="EMBL" id="JABYQT010000004">
    <property type="protein sequence ID" value="MBZ5487713.1"/>
    <property type="molecule type" value="Genomic_DNA"/>
</dbReference>
<name>A0ACC5VTT1_9GAMM</name>
<reference evidence="1" key="1">
    <citation type="submission" date="2020-06" db="EMBL/GenBank/DDBJ databases">
        <title>Whole Genome Sequence of Halomonas aquamarina MB598.</title>
        <authorList>
            <person name="Pervaiz M."/>
            <person name="Fariq A."/>
            <person name="Yasmin A."/>
            <person name="Welch M."/>
        </authorList>
    </citation>
    <scope>NUCLEOTIDE SEQUENCE</scope>
    <source>
        <strain evidence="1">MB598</strain>
    </source>
</reference>
<organism evidence="1 2">
    <name type="scientific">Vreelandella aquamarina</name>
    <dbReference type="NCBI Taxonomy" id="77097"/>
    <lineage>
        <taxon>Bacteria</taxon>
        <taxon>Pseudomonadati</taxon>
        <taxon>Pseudomonadota</taxon>
        <taxon>Gammaproteobacteria</taxon>
        <taxon>Oceanospirillales</taxon>
        <taxon>Halomonadaceae</taxon>
        <taxon>Vreelandella</taxon>
    </lineage>
</organism>
<dbReference type="Proteomes" id="UP001319846">
    <property type="component" value="Unassembled WGS sequence"/>
</dbReference>
<sequence length="579" mass="64472">MTTCRQFSPDDFPVGCMVTDDKRRIVYSNRLIETYSGHGAQALLGADLFMLLSKASQIMFETYLMPILAREGRCDEIRLSLATSFSGPLPIVVSAYSDRASGRIFWSISSANRSDQLFEELTEAKQLLEQKVSLLRTLSDTDPLTGLPNRAALTHYLDQKMLQRPHNGMAFSLAFVDLDDFKKINDQHGHHRGDRVLKVIAKRLAGSLGRDDLIARFGADEFVILLNGPFRPGAAQESLTRLADKLSEPIVIDAASLSLSASIGVTCYPQPRDVAPGQLLRQADQAMYQAKLAGKNQVCLFNIDNEASQKERYSELTTLQAALASRQFELYYQPKVNMRTGEILGAEALIRWHHPEEGLKAPGSFLPALHDTATGIALGRWVITQALSQLQTWLDQGIDLRVSVNIDGYHLQHPDFLHELSVTLAGFPALPPQRFELEVLETSTIEDIGHVYAVLDACRRMGIRISLDDFGTGYSSLSHLRDLSVDTLKIDRSFVKNMLTSRNDLAILKGVIGFAGAFGCDVVAEGVETRQHSQRLLELGCEFGQGYYIARPMPADAFHAWAAAWQKKEFKEKYIDLEH</sequence>
<accession>A0ACC5VTT1</accession>
<evidence type="ECO:0000313" key="1">
    <source>
        <dbReference type="EMBL" id="MBZ5487713.1"/>
    </source>
</evidence>